<dbReference type="RefSeq" id="WP_185348236.1">
    <property type="nucleotide sequence ID" value="NZ_JAARMV010000004.1"/>
</dbReference>
<gene>
    <name evidence="11" type="primary">glyA</name>
    <name evidence="14" type="ORF">HB811_13955</name>
    <name evidence="16" type="ORF">HB902_12380</name>
    <name evidence="21" type="ORF">HBP98_14550</name>
    <name evidence="17" type="ORF">HCA46_13525</name>
    <name evidence="18" type="ORF">HCB06_10285</name>
    <name evidence="19" type="ORF">HCB27_13565</name>
    <name evidence="20" type="ORF">HCB35_12510</name>
    <name evidence="15" type="ORF">HCI99_07205</name>
</gene>
<evidence type="ECO:0000313" key="25">
    <source>
        <dbReference type="Proteomes" id="UP000541955"/>
    </source>
</evidence>
<dbReference type="Proteomes" id="UP000533953">
    <property type="component" value="Unassembled WGS sequence"/>
</dbReference>
<dbReference type="InterPro" id="IPR049943">
    <property type="entry name" value="Ser_HO-MeTrfase-like"/>
</dbReference>
<dbReference type="GO" id="GO:0008168">
    <property type="term" value="F:methyltransferase activity"/>
    <property type="evidence" value="ECO:0007669"/>
    <property type="project" value="UniProtKB-KW"/>
</dbReference>
<comment type="subcellular location">
    <subcellularLocation>
        <location evidence="2 11">Cytoplasm</location>
    </subcellularLocation>
</comment>
<feature type="binding site" evidence="11">
    <location>
        <position position="117"/>
    </location>
    <ligand>
        <name>(6S)-5,6,7,8-tetrahydrofolate</name>
        <dbReference type="ChEBI" id="CHEBI:57453"/>
    </ligand>
</feature>
<dbReference type="PIRSF" id="PIRSF000412">
    <property type="entry name" value="SHMT"/>
    <property type="match status" value="1"/>
</dbReference>
<feature type="modified residue" description="N6-(pyridoxal phosphate)lysine" evidence="11 12">
    <location>
        <position position="226"/>
    </location>
</feature>
<comment type="catalytic activity">
    <reaction evidence="11">
        <text>(6R)-5,10-methylene-5,6,7,8-tetrahydrofolate + glycine + H2O = (6S)-5,6,7,8-tetrahydrofolate + L-serine</text>
        <dbReference type="Rhea" id="RHEA:15481"/>
        <dbReference type="ChEBI" id="CHEBI:15377"/>
        <dbReference type="ChEBI" id="CHEBI:15636"/>
        <dbReference type="ChEBI" id="CHEBI:33384"/>
        <dbReference type="ChEBI" id="CHEBI:57305"/>
        <dbReference type="ChEBI" id="CHEBI:57453"/>
        <dbReference type="EC" id="2.1.2.1"/>
    </reaction>
</comment>
<evidence type="ECO:0000313" key="27">
    <source>
        <dbReference type="Proteomes" id="UP000546244"/>
    </source>
</evidence>
<dbReference type="EC" id="2.1.2.1" evidence="11"/>
<comment type="subunit">
    <text evidence="4 11">Homodimer.</text>
</comment>
<dbReference type="InterPro" id="IPR019798">
    <property type="entry name" value="Ser_HO-MeTrfase_PLP_BS"/>
</dbReference>
<evidence type="ECO:0000256" key="2">
    <source>
        <dbReference type="ARBA" id="ARBA00004496"/>
    </source>
</evidence>
<evidence type="ECO:0000256" key="12">
    <source>
        <dbReference type="PIRSR" id="PIRSR000412-50"/>
    </source>
</evidence>
<dbReference type="Proteomes" id="UP000553016">
    <property type="component" value="Unassembled WGS sequence"/>
</dbReference>
<dbReference type="EMBL" id="JAARMV010000004">
    <property type="protein sequence ID" value="MBC2373227.1"/>
    <property type="molecule type" value="Genomic_DNA"/>
</dbReference>
<dbReference type="PANTHER" id="PTHR11680:SF35">
    <property type="entry name" value="SERINE HYDROXYMETHYLTRANSFERASE 1"/>
    <property type="match status" value="1"/>
</dbReference>
<name>A0A7X0YGN7_9LIST</name>
<evidence type="ECO:0000256" key="5">
    <source>
        <dbReference type="ARBA" id="ARBA00022490"/>
    </source>
</evidence>
<dbReference type="EMBL" id="JAARXI010000005">
    <property type="protein sequence ID" value="MBC2117002.1"/>
    <property type="molecule type" value="Genomic_DNA"/>
</dbReference>
<accession>A0A7X0YGN7</accession>
<evidence type="ECO:0000313" key="15">
    <source>
        <dbReference type="EMBL" id="MBC1491611.1"/>
    </source>
</evidence>
<dbReference type="EMBL" id="JAARYD010000006">
    <property type="protein sequence ID" value="MBC2177657.1"/>
    <property type="molecule type" value="Genomic_DNA"/>
</dbReference>
<evidence type="ECO:0000256" key="10">
    <source>
        <dbReference type="ARBA" id="ARBA00054606"/>
    </source>
</evidence>
<dbReference type="Gene3D" id="3.40.640.10">
    <property type="entry name" value="Type I PLP-dependent aspartate aminotransferase-like (Major domain)"/>
    <property type="match status" value="1"/>
</dbReference>
<feature type="binding site" evidence="11">
    <location>
        <begin position="121"/>
        <end position="123"/>
    </location>
    <ligand>
        <name>(6S)-5,6,7,8-tetrahydrofolate</name>
        <dbReference type="ChEBI" id="CHEBI:57453"/>
    </ligand>
</feature>
<dbReference type="Proteomes" id="UP000546244">
    <property type="component" value="Unassembled WGS sequence"/>
</dbReference>
<dbReference type="PROSITE" id="PS00096">
    <property type="entry name" value="SHMT"/>
    <property type="match status" value="1"/>
</dbReference>
<comment type="caution">
    <text evidence="14">The sequence shown here is derived from an EMBL/GenBank/DDBJ whole genome shotgun (WGS) entry which is preliminary data.</text>
</comment>
<protein>
    <recommendedName>
        <fullName evidence="11">Serine hydroxymethyltransferase</fullName>
        <shortName evidence="11">SHMT</shortName>
        <shortName evidence="11">Serine methylase</shortName>
        <ecNumber evidence="11">2.1.2.1</ecNumber>
    </recommendedName>
</protein>
<evidence type="ECO:0000256" key="7">
    <source>
        <dbReference type="ARBA" id="ARBA00022605"/>
    </source>
</evidence>
<dbReference type="AlphaFoldDB" id="A0A7X0YGN7"/>
<comment type="similarity">
    <text evidence="3 11">Belongs to the SHMT family.</text>
</comment>
<dbReference type="Proteomes" id="UP000547643">
    <property type="component" value="Unassembled WGS sequence"/>
</dbReference>
<evidence type="ECO:0000313" key="28">
    <source>
        <dbReference type="Proteomes" id="UP000547643"/>
    </source>
</evidence>
<dbReference type="GO" id="GO:0030170">
    <property type="term" value="F:pyridoxal phosphate binding"/>
    <property type="evidence" value="ECO:0007669"/>
    <property type="project" value="UniProtKB-UniRule"/>
</dbReference>
<dbReference type="InterPro" id="IPR039429">
    <property type="entry name" value="SHMT-like_dom"/>
</dbReference>
<comment type="cofactor">
    <cofactor evidence="1 11 12">
        <name>pyridoxal 5'-phosphate</name>
        <dbReference type="ChEBI" id="CHEBI:597326"/>
    </cofactor>
</comment>
<dbReference type="InterPro" id="IPR015424">
    <property type="entry name" value="PyrdxlP-dep_Trfase"/>
</dbReference>
<dbReference type="EMBL" id="JAARRW010000005">
    <property type="protein sequence ID" value="MBC1562871.1"/>
    <property type="molecule type" value="Genomic_DNA"/>
</dbReference>
<dbReference type="SUPFAM" id="SSF53383">
    <property type="entry name" value="PLP-dependent transferases"/>
    <property type="match status" value="1"/>
</dbReference>
<keyword evidence="6 11" id="KW-0554">One-carbon metabolism</keyword>
<evidence type="ECO:0000313" key="20">
    <source>
        <dbReference type="EMBL" id="MBC2241292.1"/>
    </source>
</evidence>
<feature type="binding site" evidence="11">
    <location>
        <begin position="349"/>
        <end position="351"/>
    </location>
    <ligand>
        <name>(6S)-5,6,7,8-tetrahydrofolate</name>
        <dbReference type="ChEBI" id="CHEBI:57453"/>
    </ligand>
</feature>
<evidence type="ECO:0000313" key="29">
    <source>
        <dbReference type="Proteomes" id="UP000553016"/>
    </source>
</evidence>
<evidence type="ECO:0000313" key="26">
    <source>
        <dbReference type="Proteomes" id="UP000543379"/>
    </source>
</evidence>
<organism evidence="14 26">
    <name type="scientific">Listeria booriae</name>
    <dbReference type="NCBI Taxonomy" id="1552123"/>
    <lineage>
        <taxon>Bacteria</taxon>
        <taxon>Bacillati</taxon>
        <taxon>Bacillota</taxon>
        <taxon>Bacilli</taxon>
        <taxon>Bacillales</taxon>
        <taxon>Listeriaceae</taxon>
        <taxon>Listeria</taxon>
    </lineage>
</organism>
<dbReference type="FunFam" id="3.40.640.10:FF:000001">
    <property type="entry name" value="Serine hydroxymethyltransferase"/>
    <property type="match status" value="1"/>
</dbReference>
<dbReference type="GO" id="GO:0019264">
    <property type="term" value="P:glycine biosynthetic process from serine"/>
    <property type="evidence" value="ECO:0007669"/>
    <property type="project" value="UniProtKB-UniRule"/>
</dbReference>
<dbReference type="CDD" id="cd00378">
    <property type="entry name" value="SHMT"/>
    <property type="match status" value="1"/>
</dbReference>
<evidence type="ECO:0000313" key="14">
    <source>
        <dbReference type="EMBL" id="MBC1317883.1"/>
    </source>
</evidence>
<dbReference type="InterPro" id="IPR015422">
    <property type="entry name" value="PyrdxlP-dep_Trfase_small"/>
</dbReference>
<comment type="pathway">
    <text evidence="11">Amino-acid biosynthesis; glycine biosynthesis; glycine from L-serine: step 1/1.</text>
</comment>
<dbReference type="HAMAP" id="MF_00051">
    <property type="entry name" value="SHMT"/>
    <property type="match status" value="1"/>
</dbReference>
<dbReference type="Gene3D" id="3.90.1150.10">
    <property type="entry name" value="Aspartate Aminotransferase, domain 1"/>
    <property type="match status" value="1"/>
</dbReference>
<dbReference type="Pfam" id="PF00464">
    <property type="entry name" value="SHMT"/>
    <property type="match status" value="1"/>
</dbReference>
<evidence type="ECO:0000313" key="18">
    <source>
        <dbReference type="EMBL" id="MBC2117002.1"/>
    </source>
</evidence>
<evidence type="ECO:0000259" key="13">
    <source>
        <dbReference type="Pfam" id="PF00464"/>
    </source>
</evidence>
<feature type="site" description="Plays an important role in substrate specificity" evidence="11">
    <location>
        <position position="225"/>
    </location>
</feature>
<dbReference type="Proteomes" id="UP000543379">
    <property type="component" value="Unassembled WGS sequence"/>
</dbReference>
<dbReference type="InterPro" id="IPR015421">
    <property type="entry name" value="PyrdxlP-dep_Trfase_major"/>
</dbReference>
<feature type="domain" description="Serine hydroxymethyltransferase-like" evidence="13">
    <location>
        <begin position="4"/>
        <end position="380"/>
    </location>
</feature>
<dbReference type="GO" id="GO:0004372">
    <property type="term" value="F:glycine hydroxymethyltransferase activity"/>
    <property type="evidence" value="ECO:0007669"/>
    <property type="project" value="UniProtKB-UniRule"/>
</dbReference>
<evidence type="ECO:0000313" key="23">
    <source>
        <dbReference type="Proteomes" id="UP000533953"/>
    </source>
</evidence>
<dbReference type="UniPathway" id="UPA00288">
    <property type="reaction ID" value="UER01023"/>
</dbReference>
<sequence>MVYLQKHDKAVFDAIELELGRQRNNIELIASENFVTEQVMEAMGSVLTNKYAEGYPGKRYYGGCEYVDIVEDLARDRAKQLFGAEYANVQPHSGAQANMAVYHATLQPGDTVLGMNLSHGGHLTHGSPANFSGELYHFVAYGVDEETKQIDYDKVREIALEHKPKMIVAGASAYPRAIDFSKFREIADEVGAYLMVDMAHIAGLVATGHHQNPVPYADFVTTTTHKTLRGPRGGMILAKAEWEAKLNKAIFPGIQGGPLMHVIAAKAVAFGEALQPEFTTYSENILKNSKQLAKTLQENDVAVLTGGSDNHLLLIDLKPLGLTGKAVEAVLDDVGITVNKNTIPFETESPFVTSGIRVGVAAVTTRGFDEVAIEKVGKLIAKVLHNLEDEAVLAEVKAEVAKITAEYPLYPSL</sequence>
<evidence type="ECO:0000256" key="11">
    <source>
        <dbReference type="HAMAP-Rule" id="MF_00051"/>
    </source>
</evidence>
<evidence type="ECO:0000256" key="4">
    <source>
        <dbReference type="ARBA" id="ARBA00011738"/>
    </source>
</evidence>
<evidence type="ECO:0000313" key="17">
    <source>
        <dbReference type="EMBL" id="MBC1779860.1"/>
    </source>
</evidence>
<keyword evidence="7 11" id="KW-0028">Amino-acid biosynthesis</keyword>
<dbReference type="UniPathway" id="UPA00193"/>
<evidence type="ECO:0000313" key="16">
    <source>
        <dbReference type="EMBL" id="MBC1562871.1"/>
    </source>
</evidence>
<evidence type="ECO:0000313" key="24">
    <source>
        <dbReference type="Proteomes" id="UP000541735"/>
    </source>
</evidence>
<evidence type="ECO:0000256" key="6">
    <source>
        <dbReference type="ARBA" id="ARBA00022563"/>
    </source>
</evidence>
<reference evidence="22 23" key="1">
    <citation type="submission" date="2020-03" db="EMBL/GenBank/DDBJ databases">
        <title>Soil Listeria distribution.</title>
        <authorList>
            <person name="Liao J."/>
            <person name="Wiedmann M."/>
        </authorList>
    </citation>
    <scope>NUCLEOTIDE SEQUENCE [LARGE SCALE GENOMIC DNA]</scope>
    <source>
        <strain evidence="20 29">FSL L7-0149</strain>
        <strain evidence="19 24">FSL L7-0259</strain>
        <strain evidence="18 22">FSL L7-0360</strain>
        <strain evidence="17 28">FSL L7-1017</strain>
        <strain evidence="16 25">FSL L7-1387</strain>
        <strain evidence="15 23">FSL L7-1547</strain>
        <strain evidence="14 26">FSL L7-1816</strain>
        <strain evidence="21 27">FSL L7-1850</strain>
    </source>
</reference>
<evidence type="ECO:0000313" key="21">
    <source>
        <dbReference type="EMBL" id="MBC2373227.1"/>
    </source>
</evidence>
<comment type="pathway">
    <text evidence="11">One-carbon metabolism; tetrahydrofolate interconversion.</text>
</comment>
<evidence type="ECO:0000313" key="19">
    <source>
        <dbReference type="EMBL" id="MBC2177657.1"/>
    </source>
</evidence>
<dbReference type="EMBL" id="JAARUV010000005">
    <property type="protein sequence ID" value="MBC1779860.1"/>
    <property type="molecule type" value="Genomic_DNA"/>
</dbReference>
<keyword evidence="9 11" id="KW-0663">Pyridoxal phosphate</keyword>
<dbReference type="GO" id="GO:0005829">
    <property type="term" value="C:cytosol"/>
    <property type="evidence" value="ECO:0007669"/>
    <property type="project" value="TreeGrafter"/>
</dbReference>
<evidence type="ECO:0000256" key="9">
    <source>
        <dbReference type="ARBA" id="ARBA00022898"/>
    </source>
</evidence>
<keyword evidence="14" id="KW-0489">Methyltransferase</keyword>
<comment type="caution">
    <text evidence="11">Lacks conserved residue(s) required for the propagation of feature annotation.</text>
</comment>
<dbReference type="EMBL" id="JAASTX010000007">
    <property type="protein sequence ID" value="MBC1491611.1"/>
    <property type="molecule type" value="Genomic_DNA"/>
</dbReference>
<dbReference type="InterPro" id="IPR001085">
    <property type="entry name" value="Ser_HO-MeTrfase"/>
</dbReference>
<dbReference type="Proteomes" id="UP000529446">
    <property type="component" value="Unassembled WGS sequence"/>
</dbReference>
<dbReference type="Proteomes" id="UP000541955">
    <property type="component" value="Unassembled WGS sequence"/>
</dbReference>
<dbReference type="PANTHER" id="PTHR11680">
    <property type="entry name" value="SERINE HYDROXYMETHYLTRANSFERASE"/>
    <property type="match status" value="1"/>
</dbReference>
<dbReference type="GO" id="GO:0032259">
    <property type="term" value="P:methylation"/>
    <property type="evidence" value="ECO:0007669"/>
    <property type="project" value="UniProtKB-KW"/>
</dbReference>
<comment type="function">
    <text evidence="10">Catalyzes the reversible interconversion of serine and glycine with tetrahydrofolate (THF) serving as the one-carbon carrier. This reaction serves as the major source of one-carbon groups required for the biosynthesis of purines, thymidylate, methionine, and other important biomolecules. Also exhibits THF-independent aldolase activity toward beta-hydroxyamino acids, producing glycine and aldehydes, via a retro-aldol mechanism. Thus, is able to catalyze the cleavage of L-allo-threonine.</text>
</comment>
<keyword evidence="8 11" id="KW-0808">Transferase</keyword>
<evidence type="ECO:0000256" key="3">
    <source>
        <dbReference type="ARBA" id="ARBA00006376"/>
    </source>
</evidence>
<keyword evidence="5 11" id="KW-0963">Cytoplasm</keyword>
<dbReference type="GO" id="GO:0035999">
    <property type="term" value="P:tetrahydrofolate interconversion"/>
    <property type="evidence" value="ECO:0007669"/>
    <property type="project" value="UniProtKB-UniRule"/>
</dbReference>
<dbReference type="Proteomes" id="UP000541735">
    <property type="component" value="Unassembled WGS sequence"/>
</dbReference>
<proteinExistence type="inferred from homology"/>
<evidence type="ECO:0000256" key="8">
    <source>
        <dbReference type="ARBA" id="ARBA00022679"/>
    </source>
</evidence>
<evidence type="ECO:0000256" key="1">
    <source>
        <dbReference type="ARBA" id="ARBA00001933"/>
    </source>
</evidence>
<dbReference type="EMBL" id="JAARZA010000005">
    <property type="protein sequence ID" value="MBC2241292.1"/>
    <property type="molecule type" value="Genomic_DNA"/>
</dbReference>
<dbReference type="EMBL" id="JAAROV010000004">
    <property type="protein sequence ID" value="MBC1317883.1"/>
    <property type="molecule type" value="Genomic_DNA"/>
</dbReference>
<dbReference type="NCBIfam" id="NF000586">
    <property type="entry name" value="PRK00011.1"/>
    <property type="match status" value="1"/>
</dbReference>
<evidence type="ECO:0000313" key="22">
    <source>
        <dbReference type="Proteomes" id="UP000529446"/>
    </source>
</evidence>